<dbReference type="PANTHER" id="PTHR45713:SF11">
    <property type="entry name" value="FUCOLECTIN TACHYLECTIN-4 PENTRAXIN-1 DOMAIN-CONTAINING PROTEIN"/>
    <property type="match status" value="1"/>
</dbReference>
<organism evidence="1 2">
    <name type="scientific">Cyclotella cryptica</name>
    <dbReference type="NCBI Taxonomy" id="29204"/>
    <lineage>
        <taxon>Eukaryota</taxon>
        <taxon>Sar</taxon>
        <taxon>Stramenopiles</taxon>
        <taxon>Ochrophyta</taxon>
        <taxon>Bacillariophyta</taxon>
        <taxon>Coscinodiscophyceae</taxon>
        <taxon>Thalassiosirophycidae</taxon>
        <taxon>Stephanodiscales</taxon>
        <taxon>Stephanodiscaceae</taxon>
        <taxon>Cyclotella</taxon>
    </lineage>
</organism>
<dbReference type="PANTHER" id="PTHR45713">
    <property type="entry name" value="FTP DOMAIN-CONTAINING PROTEIN"/>
    <property type="match status" value="1"/>
</dbReference>
<protein>
    <recommendedName>
        <fullName evidence="3">Fucolectin tachylectin-4 pentraxin-1 domain-containing protein</fullName>
    </recommendedName>
</protein>
<gene>
    <name evidence="1" type="ORF">HJC23_008777</name>
</gene>
<name>A0ABD3PCV1_9STRA</name>
<sequence length="176" mass="19257">MRSTASCYPQARKVKIESAAGDRIQIFELKVLSSENGNIALNKTASQSSTFGTKSAAFALDGDVTTSSQTYDTDAWWEVDLGNTFLVKSVIIENKWCEESHDPNGCLCKLSEATLSLLNDDGDVVSAEVIGNKCSVRDCSFDMSSCSQAAANDLPARLVTKHSRKRKPRRKRPTRS</sequence>
<dbReference type="AlphaFoldDB" id="A0ABD3PCV1"/>
<proteinExistence type="predicted"/>
<evidence type="ECO:0000313" key="2">
    <source>
        <dbReference type="Proteomes" id="UP001516023"/>
    </source>
</evidence>
<comment type="caution">
    <text evidence="1">The sequence shown here is derived from an EMBL/GenBank/DDBJ whole genome shotgun (WGS) entry which is preliminary data.</text>
</comment>
<keyword evidence="2" id="KW-1185">Reference proteome</keyword>
<dbReference type="EMBL" id="JABMIG020000207">
    <property type="protein sequence ID" value="KAL3785889.1"/>
    <property type="molecule type" value="Genomic_DNA"/>
</dbReference>
<dbReference type="InterPro" id="IPR051941">
    <property type="entry name" value="BG_Antigen-Binding_Lectin"/>
</dbReference>
<dbReference type="SUPFAM" id="SSF49785">
    <property type="entry name" value="Galactose-binding domain-like"/>
    <property type="match status" value="1"/>
</dbReference>
<evidence type="ECO:0008006" key="3">
    <source>
        <dbReference type="Google" id="ProtNLM"/>
    </source>
</evidence>
<dbReference type="InterPro" id="IPR008979">
    <property type="entry name" value="Galactose-bd-like_sf"/>
</dbReference>
<reference evidence="1 2" key="1">
    <citation type="journal article" date="2020" name="G3 (Bethesda)">
        <title>Improved Reference Genome for Cyclotella cryptica CCMP332, a Model for Cell Wall Morphogenesis, Salinity Adaptation, and Lipid Production in Diatoms (Bacillariophyta).</title>
        <authorList>
            <person name="Roberts W.R."/>
            <person name="Downey K.M."/>
            <person name="Ruck E.C."/>
            <person name="Traller J.C."/>
            <person name="Alverson A.J."/>
        </authorList>
    </citation>
    <scope>NUCLEOTIDE SEQUENCE [LARGE SCALE GENOMIC DNA]</scope>
    <source>
        <strain evidence="1 2">CCMP332</strain>
    </source>
</reference>
<dbReference type="Proteomes" id="UP001516023">
    <property type="component" value="Unassembled WGS sequence"/>
</dbReference>
<evidence type="ECO:0000313" key="1">
    <source>
        <dbReference type="EMBL" id="KAL3785889.1"/>
    </source>
</evidence>
<accession>A0ABD3PCV1</accession>
<dbReference type="Gene3D" id="2.60.120.260">
    <property type="entry name" value="Galactose-binding domain-like"/>
    <property type="match status" value="1"/>
</dbReference>